<accession>A0A310SJL1</accession>
<sequence length="332" mass="36843">MSKTPVSILQEMMIKNLTVPTYELIHNGGGSHMNSFTYQVTCNELTATGVGRSKKDAKHEAAKAMLETIAAHRGYLQLPPSTEQTSVRTPLPPIVPEVERIPPDVPFVNAIGDLQTLCVENKLQYPIYDTISDVGPPHDKTFTIQCEVANFKEIGIAKTKKQAKQEAAKKMLNRLNDLVPDLESISDSGQTVETMDKSDIQTAKSIYLNYSKLLSQRKINLGVKVADYHILLKNQIDTELHEKVLNELSSLTSKCDIASSPDAIENLKTEFSDILHTIDLNMIEVPVTCSKQMISRCIDTNPEIVEIVIGTDSDAELNLLKKLINALILFLK</sequence>
<dbReference type="GO" id="GO:0016442">
    <property type="term" value="C:RISC complex"/>
    <property type="evidence" value="ECO:0007669"/>
    <property type="project" value="TreeGrafter"/>
</dbReference>
<name>A0A310SJL1_9HYME</name>
<gene>
    <name evidence="4" type="ORF">WN48_09103</name>
</gene>
<dbReference type="GO" id="GO:0070578">
    <property type="term" value="C:RISC-loading complex"/>
    <property type="evidence" value="ECO:0007669"/>
    <property type="project" value="TreeGrafter"/>
</dbReference>
<keyword evidence="1 2" id="KW-0694">RNA-binding</keyword>
<dbReference type="PANTHER" id="PTHR46205">
    <property type="entry name" value="LOQUACIOUS, ISOFORM B"/>
    <property type="match status" value="1"/>
</dbReference>
<keyword evidence="5" id="KW-1185">Reference proteome</keyword>
<evidence type="ECO:0000256" key="2">
    <source>
        <dbReference type="PROSITE-ProRule" id="PRU00266"/>
    </source>
</evidence>
<dbReference type="PANTHER" id="PTHR46205:SF3">
    <property type="entry name" value="LOQUACIOUS, ISOFORM B"/>
    <property type="match status" value="1"/>
</dbReference>
<dbReference type="GO" id="GO:0030422">
    <property type="term" value="P:siRNA processing"/>
    <property type="evidence" value="ECO:0007669"/>
    <property type="project" value="TreeGrafter"/>
</dbReference>
<dbReference type="InterPro" id="IPR014720">
    <property type="entry name" value="dsRBD_dom"/>
</dbReference>
<evidence type="ECO:0000313" key="5">
    <source>
        <dbReference type="Proteomes" id="UP000250275"/>
    </source>
</evidence>
<evidence type="ECO:0000313" key="4">
    <source>
        <dbReference type="EMBL" id="OAD53780.1"/>
    </source>
</evidence>
<dbReference type="GO" id="GO:0005634">
    <property type="term" value="C:nucleus"/>
    <property type="evidence" value="ECO:0007669"/>
    <property type="project" value="TreeGrafter"/>
</dbReference>
<dbReference type="CDD" id="cd19862">
    <property type="entry name" value="DSRM_PRKRA-like_rpt1"/>
    <property type="match status" value="1"/>
</dbReference>
<dbReference type="PROSITE" id="PS50137">
    <property type="entry name" value="DS_RBD"/>
    <property type="match status" value="2"/>
</dbReference>
<dbReference type="GO" id="GO:0007281">
    <property type="term" value="P:germ cell development"/>
    <property type="evidence" value="ECO:0007669"/>
    <property type="project" value="UniProtKB-ARBA"/>
</dbReference>
<dbReference type="Pfam" id="PF00035">
    <property type="entry name" value="dsrm"/>
    <property type="match status" value="2"/>
</dbReference>
<dbReference type="InterPro" id="IPR051247">
    <property type="entry name" value="RLC_Component"/>
</dbReference>
<dbReference type="AlphaFoldDB" id="A0A310SJL1"/>
<dbReference type="GO" id="GO:0003725">
    <property type="term" value="F:double-stranded RNA binding"/>
    <property type="evidence" value="ECO:0007669"/>
    <property type="project" value="TreeGrafter"/>
</dbReference>
<dbReference type="Proteomes" id="UP000250275">
    <property type="component" value="Unassembled WGS sequence"/>
</dbReference>
<evidence type="ECO:0000256" key="1">
    <source>
        <dbReference type="ARBA" id="ARBA00022884"/>
    </source>
</evidence>
<dbReference type="GO" id="GO:0005737">
    <property type="term" value="C:cytoplasm"/>
    <property type="evidence" value="ECO:0007669"/>
    <property type="project" value="TreeGrafter"/>
</dbReference>
<protein>
    <submittedName>
        <fullName evidence="4">Interferon-inducible double stranded RNA-dependent protein kinase activator A</fullName>
    </submittedName>
</protein>
<feature type="domain" description="DRBM" evidence="3">
    <location>
        <begin position="109"/>
        <end position="177"/>
    </location>
</feature>
<proteinExistence type="predicted"/>
<dbReference type="EMBL" id="KQ765917">
    <property type="protein sequence ID" value="OAD53780.1"/>
    <property type="molecule type" value="Genomic_DNA"/>
</dbReference>
<dbReference type="GO" id="GO:0035197">
    <property type="term" value="F:siRNA binding"/>
    <property type="evidence" value="ECO:0007669"/>
    <property type="project" value="TreeGrafter"/>
</dbReference>
<dbReference type="GO" id="GO:0016301">
    <property type="term" value="F:kinase activity"/>
    <property type="evidence" value="ECO:0007669"/>
    <property type="project" value="UniProtKB-KW"/>
</dbReference>
<dbReference type="SMART" id="SM00358">
    <property type="entry name" value="DSRM"/>
    <property type="match status" value="2"/>
</dbReference>
<evidence type="ECO:0000259" key="3">
    <source>
        <dbReference type="PROSITE" id="PS50137"/>
    </source>
</evidence>
<feature type="domain" description="DRBM" evidence="3">
    <location>
        <begin position="4"/>
        <end position="71"/>
    </location>
</feature>
<dbReference type="OrthoDB" id="5961559at2759"/>
<keyword evidence="4" id="KW-0808">Transferase</keyword>
<dbReference type="SUPFAM" id="SSF54768">
    <property type="entry name" value="dsRNA-binding domain-like"/>
    <property type="match status" value="2"/>
</dbReference>
<dbReference type="FunFam" id="3.30.160.20:FF:000007">
    <property type="entry name" value="Double-stranded RNA-binding protein Staufen homolog 1"/>
    <property type="match status" value="1"/>
</dbReference>
<dbReference type="GO" id="GO:0070920">
    <property type="term" value="P:regulation of regulatory ncRNA processing"/>
    <property type="evidence" value="ECO:0007669"/>
    <property type="project" value="TreeGrafter"/>
</dbReference>
<dbReference type="Gene3D" id="3.30.160.20">
    <property type="match status" value="2"/>
</dbReference>
<keyword evidence="4" id="KW-0418">Kinase</keyword>
<reference evidence="4 5" key="1">
    <citation type="submission" date="2015-07" db="EMBL/GenBank/DDBJ databases">
        <title>The genome of Eufriesea mexicana.</title>
        <authorList>
            <person name="Pan H."/>
            <person name="Kapheim K."/>
        </authorList>
    </citation>
    <scope>NUCLEOTIDE SEQUENCE [LARGE SCALE GENOMIC DNA]</scope>
    <source>
        <strain evidence="4">0111107269</strain>
        <tissue evidence="4">Whole body</tissue>
    </source>
</reference>
<organism evidence="4 5">
    <name type="scientific">Eufriesea mexicana</name>
    <dbReference type="NCBI Taxonomy" id="516756"/>
    <lineage>
        <taxon>Eukaryota</taxon>
        <taxon>Metazoa</taxon>
        <taxon>Ecdysozoa</taxon>
        <taxon>Arthropoda</taxon>
        <taxon>Hexapoda</taxon>
        <taxon>Insecta</taxon>
        <taxon>Pterygota</taxon>
        <taxon>Neoptera</taxon>
        <taxon>Endopterygota</taxon>
        <taxon>Hymenoptera</taxon>
        <taxon>Apocrita</taxon>
        <taxon>Aculeata</taxon>
        <taxon>Apoidea</taxon>
        <taxon>Anthophila</taxon>
        <taxon>Apidae</taxon>
        <taxon>Eufriesea</taxon>
    </lineage>
</organism>